<sequence length="179" mass="19137">MNRAFRPHWDEYFLLVAKLVATRSTCLACPVGAVIVKDRQILATGYNGPPAGSPHCTDQGFCYGDLEHCGQSRSLPSRSIHAEANAIAYAAKHGVSVNGAVIYATKEPCLACLKAIIAAGIDQVFYETPSHPGDADVVRDSFVAAGLVQLQRLQISPAALTKAVTFLEQPMLSQMVDPP</sequence>
<dbReference type="PROSITE" id="PS51747">
    <property type="entry name" value="CYT_DCMP_DEAMINASES_2"/>
    <property type="match status" value="1"/>
</dbReference>
<keyword evidence="3 7" id="KW-0479">Metal-binding</keyword>
<dbReference type="GO" id="GO:0005737">
    <property type="term" value="C:cytoplasm"/>
    <property type="evidence" value="ECO:0007669"/>
    <property type="project" value="TreeGrafter"/>
</dbReference>
<dbReference type="PANTHER" id="PTHR11086:SF18">
    <property type="entry name" value="DEOXYCYTIDYLATE DEAMINASE"/>
    <property type="match status" value="1"/>
</dbReference>
<dbReference type="InterPro" id="IPR002125">
    <property type="entry name" value="CMP_dCMP_dom"/>
</dbReference>
<keyword evidence="4" id="KW-0378">Hydrolase</keyword>
<dbReference type="SUPFAM" id="SSF53927">
    <property type="entry name" value="Cytidine deaminase-like"/>
    <property type="match status" value="1"/>
</dbReference>
<dbReference type="EMBL" id="AJTX02000006">
    <property type="protein sequence ID" value="KKI98946.1"/>
    <property type="molecule type" value="Genomic_DNA"/>
</dbReference>
<dbReference type="GO" id="GO:0008270">
    <property type="term" value="F:zinc ion binding"/>
    <property type="evidence" value="ECO:0007669"/>
    <property type="project" value="InterPro"/>
</dbReference>
<evidence type="ECO:0000256" key="4">
    <source>
        <dbReference type="ARBA" id="ARBA00022801"/>
    </source>
</evidence>
<dbReference type="Proteomes" id="UP000034681">
    <property type="component" value="Unassembled WGS sequence"/>
</dbReference>
<dbReference type="Gene3D" id="3.40.140.10">
    <property type="entry name" value="Cytidine Deaminase, domain 2"/>
    <property type="match status" value="1"/>
</dbReference>
<dbReference type="InterPro" id="IPR016473">
    <property type="entry name" value="dCMP_deaminase"/>
</dbReference>
<dbReference type="eggNOG" id="COG2131">
    <property type="taxonomic scope" value="Bacteria"/>
</dbReference>
<dbReference type="InterPro" id="IPR016193">
    <property type="entry name" value="Cytidine_deaminase-like"/>
</dbReference>
<feature type="binding site" evidence="7">
    <location>
        <position position="112"/>
    </location>
    <ligand>
        <name>Zn(2+)</name>
        <dbReference type="ChEBI" id="CHEBI:29105"/>
        <note>catalytic</note>
    </ligand>
</feature>
<dbReference type="AlphaFoldDB" id="A0A0M2PX56"/>
<keyword evidence="5 7" id="KW-0862">Zinc</keyword>
<comment type="cofactor">
    <cofactor evidence="1 7">
        <name>Zn(2+)</name>
        <dbReference type="ChEBI" id="CHEBI:29105"/>
    </cofactor>
</comment>
<keyword evidence="10" id="KW-1185">Reference proteome</keyword>
<feature type="domain" description="CMP/dCMP-type deaminase" evidence="8">
    <location>
        <begin position="8"/>
        <end position="145"/>
    </location>
</feature>
<evidence type="ECO:0000256" key="7">
    <source>
        <dbReference type="PIRSR" id="PIRSR006019-2"/>
    </source>
</evidence>
<dbReference type="OrthoDB" id="9788517at2"/>
<comment type="caution">
    <text evidence="9">The sequence shown here is derived from an EMBL/GenBank/DDBJ whole genome shotgun (WGS) entry which is preliminary data.</text>
</comment>
<dbReference type="InterPro" id="IPR015517">
    <property type="entry name" value="dCMP_deaminase-rel"/>
</dbReference>
<organism evidence="9 10">
    <name type="scientific">Prochlorothrix hollandica PCC 9006 = CALU 1027</name>
    <dbReference type="NCBI Taxonomy" id="317619"/>
    <lineage>
        <taxon>Bacteria</taxon>
        <taxon>Bacillati</taxon>
        <taxon>Cyanobacteriota</taxon>
        <taxon>Cyanophyceae</taxon>
        <taxon>Prochlorotrichales</taxon>
        <taxon>Prochlorotrichaceae</taxon>
        <taxon>Prochlorothrix</taxon>
    </lineage>
</organism>
<evidence type="ECO:0000256" key="5">
    <source>
        <dbReference type="ARBA" id="ARBA00022833"/>
    </source>
</evidence>
<dbReference type="InterPro" id="IPR016192">
    <property type="entry name" value="APOBEC/CMP_deaminase_Zn-bd"/>
</dbReference>
<dbReference type="PIRSF" id="PIRSF006019">
    <property type="entry name" value="dCMP_deaminase"/>
    <property type="match status" value="1"/>
</dbReference>
<dbReference type="GO" id="GO:0006220">
    <property type="term" value="P:pyrimidine nucleotide metabolic process"/>
    <property type="evidence" value="ECO:0007669"/>
    <property type="project" value="InterPro"/>
</dbReference>
<evidence type="ECO:0000256" key="1">
    <source>
        <dbReference type="ARBA" id="ARBA00001947"/>
    </source>
</evidence>
<dbReference type="Pfam" id="PF00383">
    <property type="entry name" value="dCMP_cyt_deam_1"/>
    <property type="match status" value="1"/>
</dbReference>
<comment type="similarity">
    <text evidence="2">Belongs to the cytidine and deoxycytidylate deaminase family.</text>
</comment>
<name>A0A0M2PX56_PROHO</name>
<evidence type="ECO:0000256" key="3">
    <source>
        <dbReference type="ARBA" id="ARBA00022723"/>
    </source>
</evidence>
<evidence type="ECO:0000313" key="9">
    <source>
        <dbReference type="EMBL" id="KKI98946.1"/>
    </source>
</evidence>
<feature type="active site" description="Proton donor" evidence="6">
    <location>
        <position position="83"/>
    </location>
</feature>
<reference evidence="9" key="1">
    <citation type="submission" date="2012-04" db="EMBL/GenBank/DDBJ databases">
        <authorList>
            <person name="Borisov I.G."/>
            <person name="Ivanikova N.V."/>
            <person name="Pinevich A.V."/>
        </authorList>
    </citation>
    <scope>NUCLEOTIDE SEQUENCE</scope>
    <source>
        <strain evidence="9">CALU 1027</strain>
    </source>
</reference>
<gene>
    <name evidence="9" type="ORF">PROH_14040</name>
</gene>
<dbReference type="GO" id="GO:0004132">
    <property type="term" value="F:dCMP deaminase activity"/>
    <property type="evidence" value="ECO:0007669"/>
    <property type="project" value="InterPro"/>
</dbReference>
<evidence type="ECO:0000259" key="8">
    <source>
        <dbReference type="PROSITE" id="PS51747"/>
    </source>
</evidence>
<feature type="binding site" evidence="7">
    <location>
        <position position="109"/>
    </location>
    <ligand>
        <name>Zn(2+)</name>
        <dbReference type="ChEBI" id="CHEBI:29105"/>
        <note>catalytic</note>
    </ligand>
</feature>
<evidence type="ECO:0000256" key="6">
    <source>
        <dbReference type="PIRSR" id="PIRSR006019-1"/>
    </source>
</evidence>
<dbReference type="InterPro" id="IPR035105">
    <property type="entry name" value="Deoxycytidylate_deaminase_dom"/>
</dbReference>
<accession>A0A0M2PX56</accession>
<feature type="binding site" evidence="7">
    <location>
        <position position="81"/>
    </location>
    <ligand>
        <name>Zn(2+)</name>
        <dbReference type="ChEBI" id="CHEBI:29105"/>
        <note>catalytic</note>
    </ligand>
</feature>
<proteinExistence type="inferred from homology"/>
<dbReference type="PROSITE" id="PS00903">
    <property type="entry name" value="CYT_DCMP_DEAMINASES_1"/>
    <property type="match status" value="1"/>
</dbReference>
<evidence type="ECO:0000313" key="10">
    <source>
        <dbReference type="Proteomes" id="UP000034681"/>
    </source>
</evidence>
<dbReference type="CDD" id="cd01286">
    <property type="entry name" value="deoxycytidylate_deaminase"/>
    <property type="match status" value="1"/>
</dbReference>
<evidence type="ECO:0000256" key="2">
    <source>
        <dbReference type="ARBA" id="ARBA00006576"/>
    </source>
</evidence>
<protein>
    <submittedName>
        <fullName evidence="9">CMP/dCMP deaminase zinc-binding protein</fullName>
    </submittedName>
</protein>
<dbReference type="STRING" id="317619.GCA_000332315_01945"/>
<dbReference type="PANTHER" id="PTHR11086">
    <property type="entry name" value="DEOXYCYTIDYLATE DEAMINASE-RELATED"/>
    <property type="match status" value="1"/>
</dbReference>